<dbReference type="SUPFAM" id="SSF51445">
    <property type="entry name" value="(Trans)glycosidases"/>
    <property type="match status" value="1"/>
</dbReference>
<keyword evidence="9" id="KW-0472">Membrane</keyword>
<name>A0ABR2ZPK7_9AGAR</name>
<accession>A0ABR2ZPK7</accession>
<evidence type="ECO:0000313" key="11">
    <source>
        <dbReference type="Proteomes" id="UP001437256"/>
    </source>
</evidence>
<feature type="compositionally biased region" description="Polar residues" evidence="8">
    <location>
        <begin position="546"/>
        <end position="577"/>
    </location>
</feature>
<protein>
    <recommendedName>
        <fullName evidence="7">glucan 1,3-beta-glucosidase</fullName>
        <ecNumber evidence="7">3.2.1.58</ecNumber>
    </recommendedName>
</protein>
<comment type="similarity">
    <text evidence="1">Belongs to the glycosyl hydrolase 5 (cellulase A) family.</text>
</comment>
<dbReference type="Proteomes" id="UP001437256">
    <property type="component" value="Unassembled WGS sequence"/>
</dbReference>
<evidence type="ECO:0000256" key="6">
    <source>
        <dbReference type="ARBA" id="ARBA00036824"/>
    </source>
</evidence>
<keyword evidence="2" id="KW-0378">Hydrolase</keyword>
<dbReference type="InterPro" id="IPR050386">
    <property type="entry name" value="Glycosyl_hydrolase_5"/>
</dbReference>
<dbReference type="Gene3D" id="3.20.20.80">
    <property type="entry name" value="Glycosidases"/>
    <property type="match status" value="1"/>
</dbReference>
<evidence type="ECO:0000256" key="5">
    <source>
        <dbReference type="ARBA" id="ARBA00023316"/>
    </source>
</evidence>
<evidence type="ECO:0000256" key="7">
    <source>
        <dbReference type="ARBA" id="ARBA00038929"/>
    </source>
</evidence>
<dbReference type="PANTHER" id="PTHR31297:SF34">
    <property type="entry name" value="GLUCAN 1,3-BETA-GLUCOSIDASE 2"/>
    <property type="match status" value="1"/>
</dbReference>
<reference evidence="10 11" key="1">
    <citation type="submission" date="2024-05" db="EMBL/GenBank/DDBJ databases">
        <title>A draft genome resource for the thread blight pathogen Marasmius tenuissimus strain MS-2.</title>
        <authorList>
            <person name="Yulfo-Soto G.E."/>
            <person name="Baruah I.K."/>
            <person name="Amoako-Attah I."/>
            <person name="Bukari Y."/>
            <person name="Meinhardt L.W."/>
            <person name="Bailey B.A."/>
            <person name="Cohen S.P."/>
        </authorList>
    </citation>
    <scope>NUCLEOTIDE SEQUENCE [LARGE SCALE GENOMIC DNA]</scope>
    <source>
        <strain evidence="10 11">MS-2</strain>
    </source>
</reference>
<evidence type="ECO:0000256" key="8">
    <source>
        <dbReference type="SAM" id="MobiDB-lite"/>
    </source>
</evidence>
<evidence type="ECO:0000256" key="3">
    <source>
        <dbReference type="ARBA" id="ARBA00023180"/>
    </source>
</evidence>
<evidence type="ECO:0000256" key="2">
    <source>
        <dbReference type="ARBA" id="ARBA00022801"/>
    </source>
</evidence>
<keyword evidence="11" id="KW-1185">Reference proteome</keyword>
<feature type="compositionally biased region" description="Gly residues" evidence="8">
    <location>
        <begin position="95"/>
        <end position="105"/>
    </location>
</feature>
<feature type="transmembrane region" description="Helical" evidence="9">
    <location>
        <begin position="43"/>
        <end position="65"/>
    </location>
</feature>
<gene>
    <name evidence="10" type="ORF">AAF712_009463</name>
</gene>
<keyword evidence="3" id="KW-0325">Glycoprotein</keyword>
<keyword evidence="9" id="KW-1133">Transmembrane helix</keyword>
<feature type="region of interest" description="Disordered" evidence="8">
    <location>
        <begin position="72"/>
        <end position="105"/>
    </location>
</feature>
<dbReference type="PANTHER" id="PTHR31297">
    <property type="entry name" value="GLUCAN ENDO-1,6-BETA-GLUCOSIDASE B"/>
    <property type="match status" value="1"/>
</dbReference>
<dbReference type="InterPro" id="IPR017853">
    <property type="entry name" value="GH"/>
</dbReference>
<comment type="caution">
    <text evidence="10">The sequence shown here is derived from an EMBL/GenBank/DDBJ whole genome shotgun (WGS) entry which is preliminary data.</text>
</comment>
<dbReference type="EMBL" id="JBBXMP010000077">
    <property type="protein sequence ID" value="KAL0063606.1"/>
    <property type="molecule type" value="Genomic_DNA"/>
</dbReference>
<evidence type="ECO:0000313" key="10">
    <source>
        <dbReference type="EMBL" id="KAL0063606.1"/>
    </source>
</evidence>
<keyword evidence="5" id="KW-0961">Cell wall biogenesis/degradation</keyword>
<keyword evidence="4" id="KW-0326">Glycosidase</keyword>
<feature type="region of interest" description="Disordered" evidence="8">
    <location>
        <begin position="1"/>
        <end position="37"/>
    </location>
</feature>
<feature type="compositionally biased region" description="Low complexity" evidence="8">
    <location>
        <begin position="73"/>
        <end position="86"/>
    </location>
</feature>
<organism evidence="10 11">
    <name type="scientific">Marasmius tenuissimus</name>
    <dbReference type="NCBI Taxonomy" id="585030"/>
    <lineage>
        <taxon>Eukaryota</taxon>
        <taxon>Fungi</taxon>
        <taxon>Dikarya</taxon>
        <taxon>Basidiomycota</taxon>
        <taxon>Agaricomycotina</taxon>
        <taxon>Agaricomycetes</taxon>
        <taxon>Agaricomycetidae</taxon>
        <taxon>Agaricales</taxon>
        <taxon>Marasmiineae</taxon>
        <taxon>Marasmiaceae</taxon>
        <taxon>Marasmius</taxon>
    </lineage>
</organism>
<feature type="region of interest" description="Disordered" evidence="8">
    <location>
        <begin position="546"/>
        <end position="582"/>
    </location>
</feature>
<keyword evidence="9" id="KW-0812">Transmembrane</keyword>
<dbReference type="EC" id="3.2.1.58" evidence="7"/>
<evidence type="ECO:0000256" key="4">
    <source>
        <dbReference type="ARBA" id="ARBA00023295"/>
    </source>
</evidence>
<evidence type="ECO:0000256" key="1">
    <source>
        <dbReference type="ARBA" id="ARBA00005641"/>
    </source>
</evidence>
<proteinExistence type="inferred from homology"/>
<evidence type="ECO:0000256" key="9">
    <source>
        <dbReference type="SAM" id="Phobius"/>
    </source>
</evidence>
<sequence>MASDSRDGLNRQSQFDGEPKDNAPATTNTGAHPDERKRSRKSIIIAIAVAAIIILFLVIFLPIYFTVIKKKNSSSSSSGSNSGSNGPTTPDSSGNPGGVVSGGNGSTVVMEDGSTFVYLNPHGGHWYYDVNDPFNNGAKAQEWSPGLNETFRYGVDKIRGAPAPFQAYQPSAVDEYTLHTAMAQDQANGGLEKILEEHYKTFITEQDFAEIAAAGLNYLRLPIPYWAIDTIEGEPFLPKVAWKYFLKAIQWARKYGLRINLDLHTIPGSQNGWNHSGKLGDINFLRGTMGMVNAQRTLDYIRIMAEFISQPEYRDVVTMFSPLNEAREVHIGKGVLDGFYAETYRQIRAASGSGEGQGPWIAIGDGQMAKSEWAGYLRNADRLALDNHPYIAFNTPQTSESWGTRTGAPCQWGKEFNDSMRDFGLTISGEWSLAINDCGLWVNNVNDGTRYDGTWKGEGAGGPGDRVGSCQQWTDWQNYSDQTKKEIQDFMKASMDGLQNYFFWTWKIGASRDTGKVESPAWSYKLGVDNGWIPRDPREADGFCDNTQPWNGELSQGSADASPNLQQYTWPPSSIQQGGPAGSLYSYTRTGAMPTATGATLTVSGAQPTKTVDVGDGWNSDDRPQRYVAVEGCSYPDPWNQGGGGGTVCGSG</sequence>
<comment type="catalytic activity">
    <reaction evidence="6">
        <text>Successive hydrolysis of beta-D-glucose units from the non-reducing ends of (1-&gt;3)-beta-D-glucans, releasing alpha-glucose.</text>
        <dbReference type="EC" id="3.2.1.58"/>
    </reaction>
</comment>